<dbReference type="AlphaFoldDB" id="A0A0X3BL99"/>
<accession>A0A0X3BL99</accession>
<protein>
    <submittedName>
        <fullName evidence="1">Uncharacterized protein</fullName>
    </submittedName>
</protein>
<sequence length="87" mass="10216">MPPLARFCIAYLSDTDTRVILTSFTHSVRLYRIIESHDACKSSISEKRSRRRLRQSRVFTGSGHVDAGRKTVKKEDWWWMDVFPTAR</sequence>
<name>A0A0X3BL99_9EURY</name>
<organism evidence="1 2">
    <name type="scientific">Methanoculleus bourgensis</name>
    <dbReference type="NCBI Taxonomy" id="83986"/>
    <lineage>
        <taxon>Archaea</taxon>
        <taxon>Methanobacteriati</taxon>
        <taxon>Methanobacteriota</taxon>
        <taxon>Stenosarchaea group</taxon>
        <taxon>Methanomicrobia</taxon>
        <taxon>Methanomicrobiales</taxon>
        <taxon>Methanomicrobiaceae</taxon>
        <taxon>Methanoculleus</taxon>
    </lineage>
</organism>
<dbReference type="Proteomes" id="UP000069850">
    <property type="component" value="Chromosome 1"/>
</dbReference>
<evidence type="ECO:0000313" key="2">
    <source>
        <dbReference type="Proteomes" id="UP000069850"/>
    </source>
</evidence>
<evidence type="ECO:0000313" key="1">
    <source>
        <dbReference type="EMBL" id="CVK32858.1"/>
    </source>
</evidence>
<proteinExistence type="predicted"/>
<dbReference type="KEGG" id="mema:MMAB1_1645"/>
<reference evidence="1 2" key="1">
    <citation type="submission" date="2016-01" db="EMBL/GenBank/DDBJ databases">
        <authorList>
            <person name="Manzoor S."/>
        </authorList>
    </citation>
    <scope>NUCLEOTIDE SEQUENCE [LARGE SCALE GENOMIC DNA]</scope>
    <source>
        <strain evidence="1">Methanoculleus sp MAB1</strain>
    </source>
</reference>
<gene>
    <name evidence="1" type="ORF">MMAB1_1645</name>
</gene>
<dbReference type="EMBL" id="LT158599">
    <property type="protein sequence ID" value="CVK32858.1"/>
    <property type="molecule type" value="Genomic_DNA"/>
</dbReference>